<sequence length="130" mass="13952">MTACAGKRRAQRLHAGKQIQYNFWTFLVVPSTGKKMSSESGDDSSDEEHDCDNLIMELNQSVARAAWVQDYGSNHGCGETVEAELCDPGEPMANRACQDACHYNGCSGGWCVYLGDGGGGGGGRGCHCRR</sequence>
<evidence type="ECO:0000313" key="2">
    <source>
        <dbReference type="Proteomes" id="UP000729402"/>
    </source>
</evidence>
<dbReference type="EMBL" id="JAAALK010000079">
    <property type="protein sequence ID" value="KAG8100863.1"/>
    <property type="molecule type" value="Genomic_DNA"/>
</dbReference>
<dbReference type="OrthoDB" id="690903at2759"/>
<proteinExistence type="predicted"/>
<dbReference type="Proteomes" id="UP000729402">
    <property type="component" value="Unassembled WGS sequence"/>
</dbReference>
<keyword evidence="2" id="KW-1185">Reference proteome</keyword>
<reference evidence="1" key="1">
    <citation type="journal article" date="2021" name="bioRxiv">
        <title>Whole Genome Assembly and Annotation of Northern Wild Rice, Zizania palustris L., Supports a Whole Genome Duplication in the Zizania Genus.</title>
        <authorList>
            <person name="Haas M."/>
            <person name="Kono T."/>
            <person name="Macchietto M."/>
            <person name="Millas R."/>
            <person name="McGilp L."/>
            <person name="Shao M."/>
            <person name="Duquette J."/>
            <person name="Hirsch C.N."/>
            <person name="Kimball J."/>
        </authorList>
    </citation>
    <scope>NUCLEOTIDE SEQUENCE</scope>
    <source>
        <tissue evidence="1">Fresh leaf tissue</tissue>
    </source>
</reference>
<accession>A0A8J5X5V3</accession>
<reference evidence="1" key="2">
    <citation type="submission" date="2021-02" db="EMBL/GenBank/DDBJ databases">
        <authorList>
            <person name="Kimball J.A."/>
            <person name="Haas M.W."/>
            <person name="Macchietto M."/>
            <person name="Kono T."/>
            <person name="Duquette J."/>
            <person name="Shao M."/>
        </authorList>
    </citation>
    <scope>NUCLEOTIDE SEQUENCE</scope>
    <source>
        <tissue evidence="1">Fresh leaf tissue</tissue>
    </source>
</reference>
<organism evidence="1 2">
    <name type="scientific">Zizania palustris</name>
    <name type="common">Northern wild rice</name>
    <dbReference type="NCBI Taxonomy" id="103762"/>
    <lineage>
        <taxon>Eukaryota</taxon>
        <taxon>Viridiplantae</taxon>
        <taxon>Streptophyta</taxon>
        <taxon>Embryophyta</taxon>
        <taxon>Tracheophyta</taxon>
        <taxon>Spermatophyta</taxon>
        <taxon>Magnoliopsida</taxon>
        <taxon>Liliopsida</taxon>
        <taxon>Poales</taxon>
        <taxon>Poaceae</taxon>
        <taxon>BOP clade</taxon>
        <taxon>Oryzoideae</taxon>
        <taxon>Oryzeae</taxon>
        <taxon>Zizaniinae</taxon>
        <taxon>Zizania</taxon>
    </lineage>
</organism>
<protein>
    <submittedName>
        <fullName evidence="1">Uncharacterized protein</fullName>
    </submittedName>
</protein>
<evidence type="ECO:0000313" key="1">
    <source>
        <dbReference type="EMBL" id="KAG8100863.1"/>
    </source>
</evidence>
<name>A0A8J5X5V3_ZIZPA</name>
<dbReference type="AlphaFoldDB" id="A0A8J5X5V3"/>
<comment type="caution">
    <text evidence="1">The sequence shown here is derived from an EMBL/GenBank/DDBJ whole genome shotgun (WGS) entry which is preliminary data.</text>
</comment>
<gene>
    <name evidence="1" type="ORF">GUJ93_ZPchr0013g34512</name>
</gene>